<evidence type="ECO:0000259" key="3">
    <source>
        <dbReference type="Pfam" id="PF00501"/>
    </source>
</evidence>
<accession>A0A5C8NMJ3</accession>
<dbReference type="GO" id="GO:0006631">
    <property type="term" value="P:fatty acid metabolic process"/>
    <property type="evidence" value="ECO:0007669"/>
    <property type="project" value="TreeGrafter"/>
</dbReference>
<evidence type="ECO:0000259" key="4">
    <source>
        <dbReference type="Pfam" id="PF13193"/>
    </source>
</evidence>
<dbReference type="Gene3D" id="3.40.50.12780">
    <property type="entry name" value="N-terminal domain of ligase-like"/>
    <property type="match status" value="1"/>
</dbReference>
<comment type="caution">
    <text evidence="5">The sequence shown here is derived from an EMBL/GenBank/DDBJ whole genome shotgun (WGS) entry which is preliminary data.</text>
</comment>
<sequence>MAHRLDLARWRDAATATVGSGLLRPVGPVTGAKLLSGLWRTGLTPAAAVAIGAAKHSGRPVLVDDRGSVTYRELDCRMEAVAGALVQDADAPDSVAILCRNHRGFLEAMAVGSRLGAEVVLLNSEVTEAQLARILGRHRPDVLVHDEEYAAIVDSSGFDGQRVVAWHDGATNATTLDELAEHDGRPAPANHRTGKLTLLTSGTTGLAKGVSRSVNPVAVAESVATGMGVLRLREGDVAVIPPLFFHALGFALLLSTLAVNGTVVCHRRFDADQTLDDIAEHRATVLTGVPVMFQRLLAARKERSDVDLSSIRVALTGASPISPGTVREVMEVFGPVLVNLYGSTETGIVSMASPQDLLDEPSTLGRPGIGISVRILRDDRSRCDVGERGTIFMRGGLMFEGYTEDGADTPEAKEVVDGHVNTGDMGHLDAKGRLYVDGRDDDMVVSGGENVFPLEVEQVIAEHPDVDEAVVLGVRDEEFGQVLRAYVTLAEGCDDPGEQALRDHVRGRLEKYKVPRQVVVVPDFPRNATGKILRSKIASD</sequence>
<dbReference type="InterPro" id="IPR025110">
    <property type="entry name" value="AMP-bd_C"/>
</dbReference>
<dbReference type="Pfam" id="PF00501">
    <property type="entry name" value="AMP-binding"/>
    <property type="match status" value="1"/>
</dbReference>
<keyword evidence="2" id="KW-0436">Ligase</keyword>
<proteinExistence type="inferred from homology"/>
<dbReference type="InterPro" id="IPR000873">
    <property type="entry name" value="AMP-dep_synth/lig_dom"/>
</dbReference>
<comment type="similarity">
    <text evidence="1">Belongs to the ATP-dependent AMP-binding enzyme family.</text>
</comment>
<feature type="domain" description="AMP-binding enzyme C-terminal" evidence="4">
    <location>
        <begin position="455"/>
        <end position="531"/>
    </location>
</feature>
<dbReference type="GO" id="GO:0031956">
    <property type="term" value="F:medium-chain fatty acid-CoA ligase activity"/>
    <property type="evidence" value="ECO:0007669"/>
    <property type="project" value="TreeGrafter"/>
</dbReference>
<evidence type="ECO:0000313" key="6">
    <source>
        <dbReference type="Proteomes" id="UP000321571"/>
    </source>
</evidence>
<dbReference type="PANTHER" id="PTHR43201">
    <property type="entry name" value="ACYL-COA SYNTHETASE"/>
    <property type="match status" value="1"/>
</dbReference>
<dbReference type="Proteomes" id="UP000321571">
    <property type="component" value="Unassembled WGS sequence"/>
</dbReference>
<gene>
    <name evidence="5" type="ORF">FHP06_02255</name>
</gene>
<dbReference type="EMBL" id="VDUX01000001">
    <property type="protein sequence ID" value="TXL63074.1"/>
    <property type="molecule type" value="Genomic_DNA"/>
</dbReference>
<dbReference type="SUPFAM" id="SSF56801">
    <property type="entry name" value="Acetyl-CoA synthetase-like"/>
    <property type="match status" value="1"/>
</dbReference>
<dbReference type="InterPro" id="IPR042099">
    <property type="entry name" value="ANL_N_sf"/>
</dbReference>
<protein>
    <submittedName>
        <fullName evidence="5">AMP-binding protein</fullName>
    </submittedName>
</protein>
<dbReference type="CDD" id="cd04433">
    <property type="entry name" value="AFD_class_I"/>
    <property type="match status" value="1"/>
</dbReference>
<feature type="domain" description="AMP-dependent synthetase/ligase" evidence="3">
    <location>
        <begin position="53"/>
        <end position="402"/>
    </location>
</feature>
<dbReference type="RefSeq" id="WP_147683352.1">
    <property type="nucleotide sequence ID" value="NZ_VDUX01000001.1"/>
</dbReference>
<dbReference type="Gene3D" id="3.30.300.30">
    <property type="match status" value="1"/>
</dbReference>
<organism evidence="5 6">
    <name type="scientific">Aeromicrobium terrae</name>
    <dbReference type="NCBI Taxonomy" id="2498846"/>
    <lineage>
        <taxon>Bacteria</taxon>
        <taxon>Bacillati</taxon>
        <taxon>Actinomycetota</taxon>
        <taxon>Actinomycetes</taxon>
        <taxon>Propionibacteriales</taxon>
        <taxon>Nocardioidaceae</taxon>
        <taxon>Aeromicrobium</taxon>
    </lineage>
</organism>
<reference evidence="5 6" key="1">
    <citation type="submission" date="2019-06" db="EMBL/GenBank/DDBJ databases">
        <title>Aeromicrobium sp. nov., isolated from a maize field.</title>
        <authorList>
            <person name="Lin S.-Y."/>
            <person name="Tsai C.-F."/>
            <person name="Young C.-C."/>
        </authorList>
    </citation>
    <scope>NUCLEOTIDE SEQUENCE [LARGE SCALE GENOMIC DNA]</scope>
    <source>
        <strain evidence="5 6">CC-CFT486</strain>
    </source>
</reference>
<dbReference type="AlphaFoldDB" id="A0A5C8NMJ3"/>
<keyword evidence="6" id="KW-1185">Reference proteome</keyword>
<dbReference type="PANTHER" id="PTHR43201:SF5">
    <property type="entry name" value="MEDIUM-CHAIN ACYL-COA LIGASE ACSF2, MITOCHONDRIAL"/>
    <property type="match status" value="1"/>
</dbReference>
<name>A0A5C8NMJ3_9ACTN</name>
<evidence type="ECO:0000313" key="5">
    <source>
        <dbReference type="EMBL" id="TXL63074.1"/>
    </source>
</evidence>
<dbReference type="OrthoDB" id="9803968at2"/>
<dbReference type="InterPro" id="IPR045851">
    <property type="entry name" value="AMP-bd_C_sf"/>
</dbReference>
<evidence type="ECO:0000256" key="1">
    <source>
        <dbReference type="ARBA" id="ARBA00006432"/>
    </source>
</evidence>
<dbReference type="Pfam" id="PF13193">
    <property type="entry name" value="AMP-binding_C"/>
    <property type="match status" value="1"/>
</dbReference>
<evidence type="ECO:0000256" key="2">
    <source>
        <dbReference type="ARBA" id="ARBA00022598"/>
    </source>
</evidence>